<name>A0A9D1NL17_9BACT</name>
<evidence type="ECO:0000313" key="1">
    <source>
        <dbReference type="EMBL" id="HIV04806.1"/>
    </source>
</evidence>
<dbReference type="Proteomes" id="UP000886812">
    <property type="component" value="Unassembled WGS sequence"/>
</dbReference>
<sequence length="183" mass="19384">MAAAEDILRNFNLFIDGIGYAGNVESFTPPNLALATEDFTAAGMIAPLEVETGLLNKLEASFTLTKIAPEVEARLGNWLKPISLTARGAIQDFDGNVKECVVKLTGKIKSVEAGEWTPGAAVKPKYNMSVYYYHKTIAGVVVHIVDVKNMVAVIGGTDIFADVRKALGIETSAASIGANVVGI</sequence>
<gene>
    <name evidence="1" type="ORF">IAC75_06665</name>
</gene>
<accession>A0A9D1NL17</accession>
<reference evidence="1" key="1">
    <citation type="submission" date="2020-10" db="EMBL/GenBank/DDBJ databases">
        <authorList>
            <person name="Gilroy R."/>
        </authorList>
    </citation>
    <scope>NUCLEOTIDE SEQUENCE</scope>
    <source>
        <strain evidence="1">10669</strain>
    </source>
</reference>
<evidence type="ECO:0000313" key="2">
    <source>
        <dbReference type="Proteomes" id="UP000886812"/>
    </source>
</evidence>
<dbReference type="EMBL" id="DVOG01000177">
    <property type="protein sequence ID" value="HIV04806.1"/>
    <property type="molecule type" value="Genomic_DNA"/>
</dbReference>
<dbReference type="InterPro" id="IPR006498">
    <property type="entry name" value="Tail_tube"/>
</dbReference>
<organism evidence="1 2">
    <name type="scientific">Candidatus Spyradosoma merdigallinarum</name>
    <dbReference type="NCBI Taxonomy" id="2840950"/>
    <lineage>
        <taxon>Bacteria</taxon>
        <taxon>Pseudomonadati</taxon>
        <taxon>Verrucomicrobiota</taxon>
        <taxon>Opitutia</taxon>
        <taxon>Opitutia incertae sedis</taxon>
        <taxon>Candidatus Spyradosoma</taxon>
    </lineage>
</organism>
<proteinExistence type="predicted"/>
<dbReference type="AlphaFoldDB" id="A0A9D1NL17"/>
<dbReference type="Pfam" id="PF04985">
    <property type="entry name" value="Phage_tube"/>
    <property type="match status" value="1"/>
</dbReference>
<protein>
    <submittedName>
        <fullName evidence="1">Phage major tail tube protein</fullName>
    </submittedName>
</protein>
<dbReference type="NCBIfam" id="TIGR01611">
    <property type="entry name" value="tail_tube"/>
    <property type="match status" value="1"/>
</dbReference>
<comment type="caution">
    <text evidence="1">The sequence shown here is derived from an EMBL/GenBank/DDBJ whole genome shotgun (WGS) entry which is preliminary data.</text>
</comment>
<reference evidence="1" key="2">
    <citation type="journal article" date="2021" name="PeerJ">
        <title>Extensive microbial diversity within the chicken gut microbiome revealed by metagenomics and culture.</title>
        <authorList>
            <person name="Gilroy R."/>
            <person name="Ravi A."/>
            <person name="Getino M."/>
            <person name="Pursley I."/>
            <person name="Horton D.L."/>
            <person name="Alikhan N.F."/>
            <person name="Baker D."/>
            <person name="Gharbi K."/>
            <person name="Hall N."/>
            <person name="Watson M."/>
            <person name="Adriaenssens E.M."/>
            <person name="Foster-Nyarko E."/>
            <person name="Jarju S."/>
            <person name="Secka A."/>
            <person name="Antonio M."/>
            <person name="Oren A."/>
            <person name="Chaudhuri R.R."/>
            <person name="La Ragione R."/>
            <person name="Hildebrand F."/>
            <person name="Pallen M.J."/>
        </authorList>
    </citation>
    <scope>NUCLEOTIDE SEQUENCE</scope>
    <source>
        <strain evidence="1">10669</strain>
    </source>
</reference>